<feature type="compositionally biased region" description="Acidic residues" evidence="1">
    <location>
        <begin position="380"/>
        <end position="393"/>
    </location>
</feature>
<feature type="compositionally biased region" description="Acidic residues" evidence="1">
    <location>
        <begin position="197"/>
        <end position="219"/>
    </location>
</feature>
<organism evidence="2 3">
    <name type="scientific">Scleroderma citrinum Foug A</name>
    <dbReference type="NCBI Taxonomy" id="1036808"/>
    <lineage>
        <taxon>Eukaryota</taxon>
        <taxon>Fungi</taxon>
        <taxon>Dikarya</taxon>
        <taxon>Basidiomycota</taxon>
        <taxon>Agaricomycotina</taxon>
        <taxon>Agaricomycetes</taxon>
        <taxon>Agaricomycetidae</taxon>
        <taxon>Boletales</taxon>
        <taxon>Sclerodermatineae</taxon>
        <taxon>Sclerodermataceae</taxon>
        <taxon>Scleroderma</taxon>
    </lineage>
</organism>
<protein>
    <submittedName>
        <fullName evidence="2">Uncharacterized protein</fullName>
    </submittedName>
</protein>
<reference evidence="2 3" key="1">
    <citation type="submission" date="2014-04" db="EMBL/GenBank/DDBJ databases">
        <authorList>
            <consortium name="DOE Joint Genome Institute"/>
            <person name="Kuo A."/>
            <person name="Kohler A."/>
            <person name="Nagy L.G."/>
            <person name="Floudas D."/>
            <person name="Copeland A."/>
            <person name="Barry K.W."/>
            <person name="Cichocki N."/>
            <person name="Veneault-Fourrey C."/>
            <person name="LaButti K."/>
            <person name="Lindquist E.A."/>
            <person name="Lipzen A."/>
            <person name="Lundell T."/>
            <person name="Morin E."/>
            <person name="Murat C."/>
            <person name="Sun H."/>
            <person name="Tunlid A."/>
            <person name="Henrissat B."/>
            <person name="Grigoriev I.V."/>
            <person name="Hibbett D.S."/>
            <person name="Martin F."/>
            <person name="Nordberg H.P."/>
            <person name="Cantor M.N."/>
            <person name="Hua S.X."/>
        </authorList>
    </citation>
    <scope>NUCLEOTIDE SEQUENCE [LARGE SCALE GENOMIC DNA]</scope>
    <source>
        <strain evidence="2 3">Foug A</strain>
    </source>
</reference>
<proteinExistence type="predicted"/>
<gene>
    <name evidence="2" type="ORF">SCLCIDRAFT_121071</name>
</gene>
<dbReference type="HOGENOM" id="CLU_432209_0_0_1"/>
<evidence type="ECO:0000313" key="2">
    <source>
        <dbReference type="EMBL" id="KIM61796.1"/>
    </source>
</evidence>
<feature type="region of interest" description="Disordered" evidence="1">
    <location>
        <begin position="365"/>
        <end position="408"/>
    </location>
</feature>
<dbReference type="STRING" id="1036808.A0A0C3E127"/>
<feature type="compositionally biased region" description="Basic and acidic residues" evidence="1">
    <location>
        <begin position="445"/>
        <end position="493"/>
    </location>
</feature>
<sequence length="633" mass="73235">MTPQLSESSSASPPSTTPCTIRGTQPGLLDPSQPSRLLRFPGSKLFFASFDPKTALVDDKELDIRRLNIADALPPPKRIAIETSPKGASFWRFVPRAHLAQGLQDEGLWPRLIDICGERVYCFQEQWEIYKLDPVYRCTVYAGGILSSITRVNVEEQNPPVCDASGMKRTRASSPEVSEPTLPKRARSYRARSGTADDSDESDTDSEEDKVEEMILDDEAATRMPKLSSDRKPGRSSREEMYATRQFRWKLNRKRQEKYCRDIPMSTESSFSMRVDSEENSGAYRSMSPIAEQVKRKGFTSTSSDGDAGPSKIRHAQEGARSNKRVRTAPPDEGYRTANCKEILRERKMLQKIAKLRQRRGRPISSGNFYFNFVPKVNESDSEDSTAETESEQSPDAAEASLDPEALRQAEIMESIRKMRELEQDRLLWDEHRRKREAQELAEEEERRIKAQQRKQREEQKKRRELEEAERERARAQQAEAERRAREEEARYRENHKRRQRERWESGPWTATRALERYKALSDEFDTQKFSPDVPITFHDIPWPVLQAPSRLTVEDVDWAAVEAFFCAIKVHMRLQDYKEFVEKSHRRFHPDRWRARKVWVAVRDDVERSFMEVAANTVAQALTPIWRGVKGG</sequence>
<feature type="region of interest" description="Disordered" evidence="1">
    <location>
        <begin position="158"/>
        <end position="241"/>
    </location>
</feature>
<reference evidence="3" key="2">
    <citation type="submission" date="2015-01" db="EMBL/GenBank/DDBJ databases">
        <title>Evolutionary Origins and Diversification of the Mycorrhizal Mutualists.</title>
        <authorList>
            <consortium name="DOE Joint Genome Institute"/>
            <consortium name="Mycorrhizal Genomics Consortium"/>
            <person name="Kohler A."/>
            <person name="Kuo A."/>
            <person name="Nagy L.G."/>
            <person name="Floudas D."/>
            <person name="Copeland A."/>
            <person name="Barry K.W."/>
            <person name="Cichocki N."/>
            <person name="Veneault-Fourrey C."/>
            <person name="LaButti K."/>
            <person name="Lindquist E.A."/>
            <person name="Lipzen A."/>
            <person name="Lundell T."/>
            <person name="Morin E."/>
            <person name="Murat C."/>
            <person name="Riley R."/>
            <person name="Ohm R."/>
            <person name="Sun H."/>
            <person name="Tunlid A."/>
            <person name="Henrissat B."/>
            <person name="Grigoriev I.V."/>
            <person name="Hibbett D.S."/>
            <person name="Martin F."/>
        </authorList>
    </citation>
    <scope>NUCLEOTIDE SEQUENCE [LARGE SCALE GENOMIC DNA]</scope>
    <source>
        <strain evidence="3">Foug A</strain>
    </source>
</reference>
<feature type="region of interest" description="Disordered" evidence="1">
    <location>
        <begin position="1"/>
        <end position="28"/>
    </location>
</feature>
<name>A0A0C3E127_9AGAM</name>
<accession>A0A0C3E127</accession>
<feature type="region of interest" description="Disordered" evidence="1">
    <location>
        <begin position="439"/>
        <end position="497"/>
    </location>
</feature>
<dbReference type="OrthoDB" id="3265210at2759"/>
<evidence type="ECO:0000256" key="1">
    <source>
        <dbReference type="SAM" id="MobiDB-lite"/>
    </source>
</evidence>
<keyword evidence="3" id="KW-1185">Reference proteome</keyword>
<feature type="compositionally biased region" description="Low complexity" evidence="1">
    <location>
        <begin position="1"/>
        <end position="20"/>
    </location>
</feature>
<feature type="region of interest" description="Disordered" evidence="1">
    <location>
        <begin position="295"/>
        <end position="337"/>
    </location>
</feature>
<evidence type="ECO:0000313" key="3">
    <source>
        <dbReference type="Proteomes" id="UP000053989"/>
    </source>
</evidence>
<dbReference type="AlphaFoldDB" id="A0A0C3E127"/>
<dbReference type="EMBL" id="KN822047">
    <property type="protein sequence ID" value="KIM61796.1"/>
    <property type="molecule type" value="Genomic_DNA"/>
</dbReference>
<feature type="compositionally biased region" description="Basic and acidic residues" evidence="1">
    <location>
        <begin position="228"/>
        <end position="241"/>
    </location>
</feature>
<dbReference type="Proteomes" id="UP000053989">
    <property type="component" value="Unassembled WGS sequence"/>
</dbReference>
<dbReference type="InParanoid" id="A0A0C3E127"/>